<dbReference type="AlphaFoldDB" id="Q4T5Q5"/>
<accession>Q4T5Q5</accession>
<organism evidence="5">
    <name type="scientific">Tetraodon nigroviridis</name>
    <name type="common">Spotted green pufferfish</name>
    <name type="synonym">Chelonodon nigroviridis</name>
    <dbReference type="NCBI Taxonomy" id="99883"/>
    <lineage>
        <taxon>Eukaryota</taxon>
        <taxon>Metazoa</taxon>
        <taxon>Chordata</taxon>
        <taxon>Craniata</taxon>
        <taxon>Vertebrata</taxon>
        <taxon>Euteleostomi</taxon>
        <taxon>Actinopterygii</taxon>
        <taxon>Neopterygii</taxon>
        <taxon>Teleostei</taxon>
        <taxon>Neoteleostei</taxon>
        <taxon>Acanthomorphata</taxon>
        <taxon>Eupercaria</taxon>
        <taxon>Tetraodontiformes</taxon>
        <taxon>Tetradontoidea</taxon>
        <taxon>Tetraodontidae</taxon>
        <taxon>Tetraodon</taxon>
    </lineage>
</organism>
<name>Q4T5Q5_TETNG</name>
<dbReference type="PANTHER" id="PTHR15921">
    <property type="entry name" value="PRE-MRNA CLEAVAGE COMPLEX II"/>
    <property type="match status" value="1"/>
</dbReference>
<proteinExistence type="predicted"/>
<feature type="region of interest" description="Disordered" evidence="2">
    <location>
        <begin position="70"/>
        <end position="102"/>
    </location>
</feature>
<sequence length="325" mass="36862">MAQHFPESVDPQFAVNLLGNLNQPFQSQSAVPFGHQAPQIAAAENHFGQVDVNDLLSKLISNGIIKAAQPEATQTSGTAPAGSPLAEDDEEDDPELLDNDVPDLRSFTIETMKQRFESIVTKLYSGTQCGLCSMRFSSRQPDLYGDHLDWHYRQNHNGKVPSKKVTHRRWYYGLRDWIEFEEIADLEERAKSQFFEKENEVEVQKNQAAAKEKEIQCVKATKDQVEELCEICQEQFETYWVEEEEDWFLKNAIRVDDKSYIDATPSPNKLLTDHPLSSFIKTEDEGEEASCSVDAAVVQKVESELPDIKTEEVLTDIVQSEQSEA</sequence>
<gene>
    <name evidence="5" type="ORF">GSTENG00006687001</name>
</gene>
<protein>
    <submittedName>
        <fullName evidence="5">(spotted green pufferfish) hypothetical protein</fullName>
    </submittedName>
</protein>
<dbReference type="Pfam" id="PF11526">
    <property type="entry name" value="Pfc11_Clp1_ID"/>
    <property type="match status" value="1"/>
</dbReference>
<dbReference type="InterPro" id="IPR021605">
    <property type="entry name" value="Pcf11_Clp1-ID"/>
</dbReference>
<reference evidence="5" key="2">
    <citation type="submission" date="2004-02" db="EMBL/GenBank/DDBJ databases">
        <authorList>
            <consortium name="Genoscope"/>
            <consortium name="Whitehead Institute Centre for Genome Research"/>
        </authorList>
    </citation>
    <scope>NUCLEOTIDE SEQUENCE</scope>
</reference>
<dbReference type="EMBL" id="CAAE01009157">
    <property type="protein sequence ID" value="CAF91777.1"/>
    <property type="molecule type" value="Genomic_DNA"/>
</dbReference>
<feature type="domain" description="Pcf11 Clp1-ID" evidence="3">
    <location>
        <begin position="159"/>
        <end position="194"/>
    </location>
</feature>
<dbReference type="InterPro" id="IPR057242">
    <property type="entry name" value="PCFS4-like"/>
</dbReference>
<dbReference type="Pfam" id="PF23228">
    <property type="entry name" value="zf_PCFS4"/>
    <property type="match status" value="1"/>
</dbReference>
<dbReference type="GO" id="GO:0000993">
    <property type="term" value="F:RNA polymerase II complex binding"/>
    <property type="evidence" value="ECO:0007669"/>
    <property type="project" value="InterPro"/>
</dbReference>
<dbReference type="GO" id="GO:0006369">
    <property type="term" value="P:termination of RNA polymerase II transcription"/>
    <property type="evidence" value="ECO:0007669"/>
    <property type="project" value="InterPro"/>
</dbReference>
<feature type="coiled-coil region" evidence="1">
    <location>
        <begin position="201"/>
        <end position="228"/>
    </location>
</feature>
<dbReference type="GO" id="GO:0005737">
    <property type="term" value="C:cytoplasm"/>
    <property type="evidence" value="ECO:0007669"/>
    <property type="project" value="TreeGrafter"/>
</dbReference>
<comment type="caution">
    <text evidence="5">The sequence shown here is derived from an EMBL/GenBank/DDBJ whole genome shotgun (WGS) entry which is preliminary data.</text>
</comment>
<keyword evidence="1" id="KW-0175">Coiled coil</keyword>
<evidence type="ECO:0000259" key="3">
    <source>
        <dbReference type="Pfam" id="PF11526"/>
    </source>
</evidence>
<reference evidence="5" key="1">
    <citation type="journal article" date="2004" name="Nature">
        <title>Genome duplication in the teleost fish Tetraodon nigroviridis reveals the early vertebrate proto-karyotype.</title>
        <authorList>
            <person name="Jaillon O."/>
            <person name="Aury J.-M."/>
            <person name="Brunet F."/>
            <person name="Petit J.-L."/>
            <person name="Stange-Thomann N."/>
            <person name="Mauceli E."/>
            <person name="Bouneau L."/>
            <person name="Fischer C."/>
            <person name="Ozouf-Costaz C."/>
            <person name="Bernot A."/>
            <person name="Nicaud S."/>
            <person name="Jaffe D."/>
            <person name="Fisher S."/>
            <person name="Lutfalla G."/>
            <person name="Dossat C."/>
            <person name="Segurens B."/>
            <person name="Dasilva C."/>
            <person name="Salanoubat M."/>
            <person name="Levy M."/>
            <person name="Boudet N."/>
            <person name="Castellano S."/>
            <person name="Anthouard V."/>
            <person name="Jubin C."/>
            <person name="Castelli V."/>
            <person name="Katinka M."/>
            <person name="Vacherie B."/>
            <person name="Biemont C."/>
            <person name="Skalli Z."/>
            <person name="Cattolico L."/>
            <person name="Poulain J."/>
            <person name="De Berardinis V."/>
            <person name="Cruaud C."/>
            <person name="Duprat S."/>
            <person name="Brottier P."/>
            <person name="Coutanceau J.-P."/>
            <person name="Gouzy J."/>
            <person name="Parra G."/>
            <person name="Lardier G."/>
            <person name="Chapple C."/>
            <person name="McKernan K.J."/>
            <person name="McEwan P."/>
            <person name="Bosak S."/>
            <person name="Kellis M."/>
            <person name="Volff J.-N."/>
            <person name="Guigo R."/>
            <person name="Zody M.C."/>
            <person name="Mesirov J."/>
            <person name="Lindblad-Toh K."/>
            <person name="Birren B."/>
            <person name="Nusbaum C."/>
            <person name="Kahn D."/>
            <person name="Robinson-Rechavi M."/>
            <person name="Laudet V."/>
            <person name="Schachter V."/>
            <person name="Quetier F."/>
            <person name="Saurin W."/>
            <person name="Scarpelli C."/>
            <person name="Wincker P."/>
            <person name="Lander E.S."/>
            <person name="Weissenbach J."/>
            <person name="Roest Crollius H."/>
        </authorList>
    </citation>
    <scope>NUCLEOTIDE SEQUENCE [LARGE SCALE GENOMIC DNA]</scope>
</reference>
<dbReference type="InterPro" id="IPR045154">
    <property type="entry name" value="PCF11-like"/>
</dbReference>
<feature type="compositionally biased region" description="Acidic residues" evidence="2">
    <location>
        <begin position="86"/>
        <end position="101"/>
    </location>
</feature>
<feature type="domain" description="PCFS4-like zinc finger" evidence="4">
    <location>
        <begin position="217"/>
        <end position="259"/>
    </location>
</feature>
<evidence type="ECO:0000313" key="5">
    <source>
        <dbReference type="EMBL" id="CAF91777.1"/>
    </source>
</evidence>
<dbReference type="GO" id="GO:0005849">
    <property type="term" value="C:mRNA cleavage factor complex"/>
    <property type="evidence" value="ECO:0007669"/>
    <property type="project" value="InterPro"/>
</dbReference>
<evidence type="ECO:0000256" key="1">
    <source>
        <dbReference type="SAM" id="Coils"/>
    </source>
</evidence>
<dbReference type="OrthoDB" id="343582at2759"/>
<dbReference type="PANTHER" id="PTHR15921:SF3">
    <property type="entry name" value="PRE-MRNA CLEAVAGE COMPLEX 2 PROTEIN PCF11"/>
    <property type="match status" value="1"/>
</dbReference>
<evidence type="ECO:0000259" key="4">
    <source>
        <dbReference type="Pfam" id="PF23228"/>
    </source>
</evidence>
<dbReference type="GO" id="GO:0031124">
    <property type="term" value="P:mRNA 3'-end processing"/>
    <property type="evidence" value="ECO:0007669"/>
    <property type="project" value="InterPro"/>
</dbReference>
<dbReference type="KEGG" id="tng:GSTEN00006687G001"/>
<evidence type="ECO:0000256" key="2">
    <source>
        <dbReference type="SAM" id="MobiDB-lite"/>
    </source>
</evidence>
<dbReference type="GO" id="GO:0003729">
    <property type="term" value="F:mRNA binding"/>
    <property type="evidence" value="ECO:0007669"/>
    <property type="project" value="InterPro"/>
</dbReference>